<protein>
    <recommendedName>
        <fullName evidence="4">HEAT repeat domain-containing protein</fullName>
    </recommendedName>
</protein>
<feature type="signal peptide" evidence="1">
    <location>
        <begin position="1"/>
        <end position="20"/>
    </location>
</feature>
<reference evidence="2 3" key="1">
    <citation type="journal article" date="2020" name="Syst. Appl. Microbiol.">
        <title>Alienimonas chondri sp. nov., a novel planctomycete isolated from the biofilm of the red alga Chondrus crispus.</title>
        <authorList>
            <person name="Vitorino I."/>
            <person name="Albuquerque L."/>
            <person name="Wiegand S."/>
            <person name="Kallscheuer N."/>
            <person name="da Costa M.S."/>
            <person name="Lobo-da-Cunha A."/>
            <person name="Jogler C."/>
            <person name="Lage O.M."/>
        </authorList>
    </citation>
    <scope>NUCLEOTIDE SEQUENCE [LARGE SCALE GENOMIC DNA]</scope>
    <source>
        <strain evidence="2 3">LzC2</strain>
    </source>
</reference>
<comment type="caution">
    <text evidence="2">The sequence shown here is derived from an EMBL/GenBank/DDBJ whole genome shotgun (WGS) entry which is preliminary data.</text>
</comment>
<organism evidence="2 3">
    <name type="scientific">Alienimonas chondri</name>
    <dbReference type="NCBI Taxonomy" id="2681879"/>
    <lineage>
        <taxon>Bacteria</taxon>
        <taxon>Pseudomonadati</taxon>
        <taxon>Planctomycetota</taxon>
        <taxon>Planctomycetia</taxon>
        <taxon>Planctomycetales</taxon>
        <taxon>Planctomycetaceae</taxon>
        <taxon>Alienimonas</taxon>
    </lineage>
</organism>
<dbReference type="EMBL" id="WTPX01000040">
    <property type="protein sequence ID" value="NNJ25537.1"/>
    <property type="molecule type" value="Genomic_DNA"/>
</dbReference>
<name>A0ABX1VCC3_9PLAN</name>
<sequence length="304" mass="31822">MIARCFAAALLLTVSGLDSAEGQDRATLRPRMDAARSLPSLPAHAEPFEFTLPRPPADRTRVADLAAGLHDPRTRNACLAGLMRLDLPTLRRSASGLPADRLKQLLEDPATGGDAADACGFLFGLADAKAGPGVLSGAILARAKRGDDATGCVMGLLLCGGEPAVAWLEKLCVRPRCPIGFTLSALTAADVAARDRDFNLKADRLARFATALLASDVAAEAAIDRLAGWRAWGQASAVLTAAASSDDPDALRRRSLQLAAARFALDCAADPNAGTHGRMCRGWLAETAATDADLIHRAKRIAGR</sequence>
<keyword evidence="1" id="KW-0732">Signal</keyword>
<feature type="chain" id="PRO_5045067518" description="HEAT repeat domain-containing protein" evidence="1">
    <location>
        <begin position="21"/>
        <end position="304"/>
    </location>
</feature>
<keyword evidence="3" id="KW-1185">Reference proteome</keyword>
<evidence type="ECO:0000313" key="3">
    <source>
        <dbReference type="Proteomes" id="UP000609651"/>
    </source>
</evidence>
<evidence type="ECO:0000256" key="1">
    <source>
        <dbReference type="SAM" id="SignalP"/>
    </source>
</evidence>
<accession>A0ABX1VCC3</accession>
<dbReference type="Proteomes" id="UP000609651">
    <property type="component" value="Unassembled WGS sequence"/>
</dbReference>
<evidence type="ECO:0008006" key="4">
    <source>
        <dbReference type="Google" id="ProtNLM"/>
    </source>
</evidence>
<dbReference type="RefSeq" id="WP_171185657.1">
    <property type="nucleotide sequence ID" value="NZ_WTPX01000040.1"/>
</dbReference>
<evidence type="ECO:0000313" key="2">
    <source>
        <dbReference type="EMBL" id="NNJ25537.1"/>
    </source>
</evidence>
<gene>
    <name evidence="2" type="ORF">LzC2_16080</name>
</gene>
<proteinExistence type="predicted"/>